<evidence type="ECO:0000313" key="2">
    <source>
        <dbReference type="Proteomes" id="UP000078542"/>
    </source>
</evidence>
<accession>A0A195D6W5</accession>
<reference evidence="1 2" key="1">
    <citation type="submission" date="2016-03" db="EMBL/GenBank/DDBJ databases">
        <title>Cyphomyrmex costatus WGS genome.</title>
        <authorList>
            <person name="Nygaard S."/>
            <person name="Hu H."/>
            <person name="Boomsma J."/>
            <person name="Zhang G."/>
        </authorList>
    </citation>
    <scope>NUCLEOTIDE SEQUENCE [LARGE SCALE GENOMIC DNA]</scope>
    <source>
        <strain evidence="1">MS0001</strain>
        <tissue evidence="1">Whole body</tissue>
    </source>
</reference>
<keyword evidence="2" id="KW-1185">Reference proteome</keyword>
<name>A0A195D6W5_9HYME</name>
<dbReference type="AlphaFoldDB" id="A0A195D6W5"/>
<dbReference type="Proteomes" id="UP000078542">
    <property type="component" value="Unassembled WGS sequence"/>
</dbReference>
<organism evidence="1 2">
    <name type="scientific">Cyphomyrmex costatus</name>
    <dbReference type="NCBI Taxonomy" id="456900"/>
    <lineage>
        <taxon>Eukaryota</taxon>
        <taxon>Metazoa</taxon>
        <taxon>Ecdysozoa</taxon>
        <taxon>Arthropoda</taxon>
        <taxon>Hexapoda</taxon>
        <taxon>Insecta</taxon>
        <taxon>Pterygota</taxon>
        <taxon>Neoptera</taxon>
        <taxon>Endopterygota</taxon>
        <taxon>Hymenoptera</taxon>
        <taxon>Apocrita</taxon>
        <taxon>Aculeata</taxon>
        <taxon>Formicoidea</taxon>
        <taxon>Formicidae</taxon>
        <taxon>Myrmicinae</taxon>
        <taxon>Cyphomyrmex</taxon>
    </lineage>
</organism>
<gene>
    <name evidence="1" type="ORF">ALC62_00292</name>
</gene>
<evidence type="ECO:0000313" key="1">
    <source>
        <dbReference type="EMBL" id="KYN08622.1"/>
    </source>
</evidence>
<dbReference type="EMBL" id="KQ976750">
    <property type="protein sequence ID" value="KYN08622.1"/>
    <property type="molecule type" value="Genomic_DNA"/>
</dbReference>
<sequence>MDRCRHISLHLCAQRPFPGPEGQLEAGLNPVKPELNVIIASHYCGPLSAAREGK</sequence>
<protein>
    <submittedName>
        <fullName evidence="1">Uncharacterized protein</fullName>
    </submittedName>
</protein>
<proteinExistence type="predicted"/>